<dbReference type="EMBL" id="JAHRVA010000004">
    <property type="protein sequence ID" value="MBV2143945.1"/>
    <property type="molecule type" value="Genomic_DNA"/>
</dbReference>
<protein>
    <recommendedName>
        <fullName evidence="4">Antifreeze protein</fullName>
    </recommendedName>
</protein>
<comment type="caution">
    <text evidence="2">The sequence shown here is derived from an EMBL/GenBank/DDBJ whole genome shotgun (WGS) entry which is preliminary data.</text>
</comment>
<dbReference type="Proteomes" id="UP000752297">
    <property type="component" value="Unassembled WGS sequence"/>
</dbReference>
<gene>
    <name evidence="2" type="ORF">KUG47_10615</name>
</gene>
<feature type="region of interest" description="Disordered" evidence="1">
    <location>
        <begin position="55"/>
        <end position="119"/>
    </location>
</feature>
<evidence type="ECO:0000313" key="3">
    <source>
        <dbReference type="Proteomes" id="UP000752297"/>
    </source>
</evidence>
<name>A0A949PSA4_9HYPH</name>
<reference evidence="2 3" key="1">
    <citation type="submission" date="2021-06" db="EMBL/GenBank/DDBJ databases">
        <title>Falsochrobactrum tianjin sp.nov., a new petroleum-degrading bacteria isolated from oily soils.</title>
        <authorList>
            <person name="Chen G."/>
            <person name="Chen H."/>
            <person name="Tian J."/>
            <person name="Qing J."/>
            <person name="Zhong L."/>
            <person name="Ma W."/>
            <person name="Song Y."/>
            <person name="Cui X."/>
            <person name="Yan B."/>
        </authorList>
    </citation>
    <scope>NUCLEOTIDE SEQUENCE [LARGE SCALE GENOMIC DNA]</scope>
    <source>
        <strain evidence="2 3">TDYN1</strain>
    </source>
</reference>
<evidence type="ECO:0000256" key="1">
    <source>
        <dbReference type="SAM" id="MobiDB-lite"/>
    </source>
</evidence>
<proteinExistence type="predicted"/>
<feature type="compositionally biased region" description="Basic and acidic residues" evidence="1">
    <location>
        <begin position="96"/>
        <end position="107"/>
    </location>
</feature>
<accession>A0A949PSA4</accession>
<dbReference type="RefSeq" id="WP_217677940.1">
    <property type="nucleotide sequence ID" value="NZ_JAHRVA010000004.1"/>
</dbReference>
<evidence type="ECO:0008006" key="4">
    <source>
        <dbReference type="Google" id="ProtNLM"/>
    </source>
</evidence>
<keyword evidence="3" id="KW-1185">Reference proteome</keyword>
<sequence length="145" mass="15322">MNNPAAIGEKDAAKTFSVFKRRLSSVMAFIMSRHFLFLISAFVLIALAACSKGEEEQAAVPSGQEEEQVSEQLGADKAAGPDLMQALRENSGVMTSEEKAAAVDRARNNAQDAARAVGQNAQQIEVAGDAAATAAQRSLEARQTP</sequence>
<dbReference type="AlphaFoldDB" id="A0A949PSA4"/>
<feature type="compositionally biased region" description="Low complexity" evidence="1">
    <location>
        <begin position="108"/>
        <end position="117"/>
    </location>
</feature>
<evidence type="ECO:0000313" key="2">
    <source>
        <dbReference type="EMBL" id="MBV2143945.1"/>
    </source>
</evidence>
<organism evidence="2 3">
    <name type="scientific">Falsochrobactrum tianjinense</name>
    <dbReference type="NCBI Taxonomy" id="2706015"/>
    <lineage>
        <taxon>Bacteria</taxon>
        <taxon>Pseudomonadati</taxon>
        <taxon>Pseudomonadota</taxon>
        <taxon>Alphaproteobacteria</taxon>
        <taxon>Hyphomicrobiales</taxon>
        <taxon>Brucellaceae</taxon>
        <taxon>Falsochrobactrum</taxon>
    </lineage>
</organism>